<dbReference type="GO" id="GO:0043130">
    <property type="term" value="F:ubiquitin binding"/>
    <property type="evidence" value="ECO:0007669"/>
    <property type="project" value="TreeGrafter"/>
</dbReference>
<protein>
    <submittedName>
        <fullName evidence="4">SEP domain-containing protein</fullName>
    </submittedName>
</protein>
<dbReference type="EMBL" id="KZ988218">
    <property type="protein sequence ID" value="RKP12748.1"/>
    <property type="molecule type" value="Genomic_DNA"/>
</dbReference>
<dbReference type="GO" id="GO:0005634">
    <property type="term" value="C:nucleus"/>
    <property type="evidence" value="ECO:0007669"/>
    <property type="project" value="TreeGrafter"/>
</dbReference>
<dbReference type="SMART" id="SM00166">
    <property type="entry name" value="UBX"/>
    <property type="match status" value="1"/>
</dbReference>
<evidence type="ECO:0000313" key="5">
    <source>
        <dbReference type="Proteomes" id="UP000267251"/>
    </source>
</evidence>
<proteinExistence type="predicted"/>
<dbReference type="GO" id="GO:0000045">
    <property type="term" value="P:autophagosome assembly"/>
    <property type="evidence" value="ECO:0007669"/>
    <property type="project" value="TreeGrafter"/>
</dbReference>
<dbReference type="Proteomes" id="UP000267251">
    <property type="component" value="Unassembled WGS sequence"/>
</dbReference>
<dbReference type="Pfam" id="PF00789">
    <property type="entry name" value="UBX"/>
    <property type="match status" value="1"/>
</dbReference>
<evidence type="ECO:0000259" key="2">
    <source>
        <dbReference type="PROSITE" id="PS50033"/>
    </source>
</evidence>
<feature type="compositionally biased region" description="Low complexity" evidence="1">
    <location>
        <begin position="108"/>
        <end position="123"/>
    </location>
</feature>
<evidence type="ECO:0000259" key="3">
    <source>
        <dbReference type="PROSITE" id="PS51399"/>
    </source>
</evidence>
<dbReference type="FunFam" id="3.30.420.210:FF:000002">
    <property type="entry name" value="UBX domain-containing protein 1"/>
    <property type="match status" value="1"/>
</dbReference>
<dbReference type="SMART" id="SM00553">
    <property type="entry name" value="SEP"/>
    <property type="match status" value="1"/>
</dbReference>
<dbReference type="Gene3D" id="3.30.420.210">
    <property type="entry name" value="SEP domain"/>
    <property type="match status" value="1"/>
</dbReference>
<dbReference type="Gene3D" id="3.10.20.90">
    <property type="entry name" value="Phosphatidylinositol 3-kinase Catalytic Subunit, Chain A, domain 1"/>
    <property type="match status" value="1"/>
</dbReference>
<dbReference type="Pfam" id="PF08059">
    <property type="entry name" value="SEP"/>
    <property type="match status" value="1"/>
</dbReference>
<dbReference type="InterPro" id="IPR012989">
    <property type="entry name" value="SEP_domain"/>
</dbReference>
<dbReference type="GO" id="GO:0031468">
    <property type="term" value="P:nuclear membrane reassembly"/>
    <property type="evidence" value="ECO:0007669"/>
    <property type="project" value="TreeGrafter"/>
</dbReference>
<dbReference type="GO" id="GO:0007030">
    <property type="term" value="P:Golgi organization"/>
    <property type="evidence" value="ECO:0007669"/>
    <property type="project" value="TreeGrafter"/>
</dbReference>
<dbReference type="GO" id="GO:0005829">
    <property type="term" value="C:cytosol"/>
    <property type="evidence" value="ECO:0007669"/>
    <property type="project" value="TreeGrafter"/>
</dbReference>
<dbReference type="GO" id="GO:0043161">
    <property type="term" value="P:proteasome-mediated ubiquitin-dependent protein catabolic process"/>
    <property type="evidence" value="ECO:0007669"/>
    <property type="project" value="TreeGrafter"/>
</dbReference>
<dbReference type="InterPro" id="IPR036241">
    <property type="entry name" value="NSFL1C_SEP_dom_sf"/>
</dbReference>
<dbReference type="GO" id="GO:0061025">
    <property type="term" value="P:membrane fusion"/>
    <property type="evidence" value="ECO:0007669"/>
    <property type="project" value="TreeGrafter"/>
</dbReference>
<sequence length="208" mass="22154">MVEGGDAVEAESSGRSRRVNRQMTFWQDGFSIDDGPLYRYDDPANQSYLEIINRGEAPMDLLNVERGQPVSLGIVRRTHEAYQPSSGAVFGGAGQRLGAPTPAVAISSSSTGVSTSTSASPASMQVDPDAPVTSIQVRLADGTRMIIKANHTHTVGDIRQFICASRPSEEASAFALQSTFPTTVLSDDSQTLADAKLLNAVIVQKRLA</sequence>
<dbReference type="PROSITE" id="PS51399">
    <property type="entry name" value="SEP"/>
    <property type="match status" value="1"/>
</dbReference>
<dbReference type="PROSITE" id="PS50033">
    <property type="entry name" value="UBX"/>
    <property type="match status" value="1"/>
</dbReference>
<accession>A0A4P9Y1P3</accession>
<gene>
    <name evidence="4" type="ORF">BJ684DRAFT_11047</name>
</gene>
<reference evidence="5" key="1">
    <citation type="journal article" date="2018" name="Nat. Microbiol.">
        <title>Leveraging single-cell genomics to expand the fungal tree of life.</title>
        <authorList>
            <person name="Ahrendt S.R."/>
            <person name="Quandt C.A."/>
            <person name="Ciobanu D."/>
            <person name="Clum A."/>
            <person name="Salamov A."/>
            <person name="Andreopoulos B."/>
            <person name="Cheng J.F."/>
            <person name="Woyke T."/>
            <person name="Pelin A."/>
            <person name="Henrissat B."/>
            <person name="Reynolds N.K."/>
            <person name="Benny G.L."/>
            <person name="Smith M.E."/>
            <person name="James T.Y."/>
            <person name="Grigoriev I.V."/>
        </authorList>
    </citation>
    <scope>NUCLEOTIDE SEQUENCE [LARGE SCALE GENOMIC DNA]</scope>
</reference>
<dbReference type="AlphaFoldDB" id="A0A4P9Y1P3"/>
<dbReference type="SUPFAM" id="SSF54236">
    <property type="entry name" value="Ubiquitin-like"/>
    <property type="match status" value="1"/>
</dbReference>
<dbReference type="CDD" id="cd01770">
    <property type="entry name" value="UBX_UBXN2"/>
    <property type="match status" value="1"/>
</dbReference>
<evidence type="ECO:0000313" key="4">
    <source>
        <dbReference type="EMBL" id="RKP12748.1"/>
    </source>
</evidence>
<name>A0A4P9Y1P3_9FUNG</name>
<feature type="domain" description="UBX" evidence="2">
    <location>
        <begin position="128"/>
        <end position="205"/>
    </location>
</feature>
<keyword evidence="5" id="KW-1185">Reference proteome</keyword>
<organism evidence="4 5">
    <name type="scientific">Piptocephalis cylindrospora</name>
    <dbReference type="NCBI Taxonomy" id="1907219"/>
    <lineage>
        <taxon>Eukaryota</taxon>
        <taxon>Fungi</taxon>
        <taxon>Fungi incertae sedis</taxon>
        <taxon>Zoopagomycota</taxon>
        <taxon>Zoopagomycotina</taxon>
        <taxon>Zoopagomycetes</taxon>
        <taxon>Zoopagales</taxon>
        <taxon>Piptocephalidaceae</taxon>
        <taxon>Piptocephalis</taxon>
    </lineage>
</organism>
<feature type="region of interest" description="Disordered" evidence="1">
    <location>
        <begin position="108"/>
        <end position="127"/>
    </location>
</feature>
<evidence type="ECO:0000256" key="1">
    <source>
        <dbReference type="SAM" id="MobiDB-lite"/>
    </source>
</evidence>
<dbReference type="PANTHER" id="PTHR23333:SF20">
    <property type="entry name" value="NSFL1 COFACTOR P47"/>
    <property type="match status" value="1"/>
</dbReference>
<dbReference type="InterPro" id="IPR001012">
    <property type="entry name" value="UBX_dom"/>
</dbReference>
<dbReference type="PANTHER" id="PTHR23333">
    <property type="entry name" value="UBX DOMAIN CONTAINING PROTEIN"/>
    <property type="match status" value="1"/>
</dbReference>
<dbReference type="OrthoDB" id="25887at2759"/>
<dbReference type="InterPro" id="IPR029071">
    <property type="entry name" value="Ubiquitin-like_domsf"/>
</dbReference>
<dbReference type="SUPFAM" id="SSF102848">
    <property type="entry name" value="NSFL1 (p97 ATPase) cofactor p47, SEP domain"/>
    <property type="match status" value="1"/>
</dbReference>
<feature type="domain" description="SEP" evidence="3">
    <location>
        <begin position="18"/>
        <end position="83"/>
    </location>
</feature>